<keyword evidence="11" id="KW-1185">Reference proteome</keyword>
<comment type="function">
    <text evidence="1">May be involved in a process influencing telomere capping.</text>
</comment>
<dbReference type="GO" id="GO:0005737">
    <property type="term" value="C:cytoplasm"/>
    <property type="evidence" value="ECO:0007669"/>
    <property type="project" value="UniProtKB-SubCell"/>
</dbReference>
<dbReference type="EMBL" id="CAJVPK010000379">
    <property type="protein sequence ID" value="CAG8502067.1"/>
    <property type="molecule type" value="Genomic_DNA"/>
</dbReference>
<comment type="caution">
    <text evidence="10">The sequence shown here is derived from an EMBL/GenBank/DDBJ whole genome shotgun (WGS) entry which is preliminary data.</text>
</comment>
<feature type="region of interest" description="Disordered" evidence="8">
    <location>
        <begin position="168"/>
        <end position="208"/>
    </location>
</feature>
<dbReference type="SMART" id="SM01312">
    <property type="entry name" value="RTC4"/>
    <property type="match status" value="1"/>
</dbReference>
<evidence type="ECO:0000256" key="8">
    <source>
        <dbReference type="SAM" id="MobiDB-lite"/>
    </source>
</evidence>
<name>A0A9N8ZN85_9GLOM</name>
<evidence type="ECO:0000256" key="5">
    <source>
        <dbReference type="ARBA" id="ARBA00015162"/>
    </source>
</evidence>
<dbReference type="Proteomes" id="UP000789706">
    <property type="component" value="Unassembled WGS sequence"/>
</dbReference>
<evidence type="ECO:0000256" key="4">
    <source>
        <dbReference type="ARBA" id="ARBA00009461"/>
    </source>
</evidence>
<accession>A0A9N8ZN85</accession>
<dbReference type="GO" id="GO:0005634">
    <property type="term" value="C:nucleus"/>
    <property type="evidence" value="ECO:0007669"/>
    <property type="project" value="UniProtKB-SubCell"/>
</dbReference>
<feature type="domain" description="Restriction of telomere capping protein 4 C-terminal" evidence="9">
    <location>
        <begin position="58"/>
        <end position="174"/>
    </location>
</feature>
<dbReference type="PANTHER" id="PTHR41391:SF1">
    <property type="entry name" value="RESTRICTION OF TELOMERE CAPPING PROTEIN 4"/>
    <property type="match status" value="1"/>
</dbReference>
<dbReference type="Pfam" id="PF14474">
    <property type="entry name" value="RTC4"/>
    <property type="match status" value="1"/>
</dbReference>
<reference evidence="10" key="1">
    <citation type="submission" date="2021-06" db="EMBL/GenBank/DDBJ databases">
        <authorList>
            <person name="Kallberg Y."/>
            <person name="Tangrot J."/>
            <person name="Rosling A."/>
        </authorList>
    </citation>
    <scope>NUCLEOTIDE SEQUENCE</scope>
    <source>
        <strain evidence="10">AZ414A</strain>
    </source>
</reference>
<feature type="non-terminal residue" evidence="10">
    <location>
        <position position="1"/>
    </location>
</feature>
<organism evidence="10 11">
    <name type="scientific">Diversispora eburnea</name>
    <dbReference type="NCBI Taxonomy" id="1213867"/>
    <lineage>
        <taxon>Eukaryota</taxon>
        <taxon>Fungi</taxon>
        <taxon>Fungi incertae sedis</taxon>
        <taxon>Mucoromycota</taxon>
        <taxon>Glomeromycotina</taxon>
        <taxon>Glomeromycetes</taxon>
        <taxon>Diversisporales</taxon>
        <taxon>Diversisporaceae</taxon>
        <taxon>Diversispora</taxon>
    </lineage>
</organism>
<evidence type="ECO:0000313" key="10">
    <source>
        <dbReference type="EMBL" id="CAG8502067.1"/>
    </source>
</evidence>
<dbReference type="AlphaFoldDB" id="A0A9N8ZN85"/>
<evidence type="ECO:0000256" key="3">
    <source>
        <dbReference type="ARBA" id="ARBA00004496"/>
    </source>
</evidence>
<gene>
    <name evidence="10" type="ORF">DEBURN_LOCUS4729</name>
</gene>
<dbReference type="OrthoDB" id="128308at2759"/>
<dbReference type="InterPro" id="IPR028094">
    <property type="entry name" value="RTC4_C"/>
</dbReference>
<evidence type="ECO:0000259" key="9">
    <source>
        <dbReference type="SMART" id="SM01312"/>
    </source>
</evidence>
<protein>
    <recommendedName>
        <fullName evidence="5">Restriction of telomere capping protein 4</fullName>
    </recommendedName>
</protein>
<dbReference type="PANTHER" id="PTHR41391">
    <property type="entry name" value="RESTRICTION OF TELOMERE CAPPING PROTEIN 4"/>
    <property type="match status" value="1"/>
</dbReference>
<evidence type="ECO:0000256" key="2">
    <source>
        <dbReference type="ARBA" id="ARBA00004123"/>
    </source>
</evidence>
<dbReference type="InterPro" id="IPR039024">
    <property type="entry name" value="RTC4"/>
</dbReference>
<proteinExistence type="inferred from homology"/>
<evidence type="ECO:0000256" key="1">
    <source>
        <dbReference type="ARBA" id="ARBA00002738"/>
    </source>
</evidence>
<evidence type="ECO:0000256" key="7">
    <source>
        <dbReference type="ARBA" id="ARBA00023242"/>
    </source>
</evidence>
<evidence type="ECO:0000256" key="6">
    <source>
        <dbReference type="ARBA" id="ARBA00022490"/>
    </source>
</evidence>
<comment type="subcellular location">
    <subcellularLocation>
        <location evidence="3">Cytoplasm</location>
    </subcellularLocation>
    <subcellularLocation>
        <location evidence="2">Nucleus</location>
    </subcellularLocation>
</comment>
<evidence type="ECO:0000313" key="11">
    <source>
        <dbReference type="Proteomes" id="UP000789706"/>
    </source>
</evidence>
<comment type="similarity">
    <text evidence="4">Belongs to the RTC4 family.</text>
</comment>
<keyword evidence="6" id="KW-0963">Cytoplasm</keyword>
<sequence>SHCPFCTENLPNRETFCEIHYMETTIVPDGIRKGYPMEINFELIESRIIQMKDELLNIIYKKTSSYFRNFVFEICNILGQIKANTPMAIMERFETLKPGYYGTRGMSIITEILNSLFLYTHILTNELSYPKSPVDYILEIMVPETALHLISQDKGGITLEEARKIMEDSSTFESRDRKNVNSVRDQDQQSRKYKQSESWDRRIGINDQ</sequence>
<keyword evidence="7" id="KW-0539">Nucleus</keyword>